<organism evidence="2 3">
    <name type="scientific">Symbiobacterium thermophilum</name>
    <dbReference type="NCBI Taxonomy" id="2734"/>
    <lineage>
        <taxon>Bacteria</taxon>
        <taxon>Bacillati</taxon>
        <taxon>Bacillota</taxon>
        <taxon>Clostridia</taxon>
        <taxon>Eubacteriales</taxon>
        <taxon>Symbiobacteriaceae</taxon>
        <taxon>Symbiobacterium</taxon>
    </lineage>
</organism>
<dbReference type="PANTHER" id="PTHR38430:SF1">
    <property type="entry name" value="PROTEIN-ARGININE KINASE ACTIVATOR PROTEIN"/>
    <property type="match status" value="1"/>
</dbReference>
<dbReference type="GO" id="GO:0050897">
    <property type="term" value="F:cobalt ion binding"/>
    <property type="evidence" value="ECO:0007669"/>
    <property type="project" value="TreeGrafter"/>
</dbReference>
<dbReference type="SUPFAM" id="SSF46600">
    <property type="entry name" value="C-terminal UvrC-binding domain of UvrB"/>
    <property type="match status" value="1"/>
</dbReference>
<dbReference type="Gene3D" id="4.10.860.10">
    <property type="entry name" value="UVR domain"/>
    <property type="match status" value="1"/>
</dbReference>
<dbReference type="InterPro" id="IPR036876">
    <property type="entry name" value="UVR_dom_sf"/>
</dbReference>
<dbReference type="InterPro" id="IPR001943">
    <property type="entry name" value="UVR_dom"/>
</dbReference>
<dbReference type="InterPro" id="IPR025542">
    <property type="entry name" value="YacH"/>
</dbReference>
<dbReference type="GO" id="GO:0005507">
    <property type="term" value="F:copper ion binding"/>
    <property type="evidence" value="ECO:0007669"/>
    <property type="project" value="TreeGrafter"/>
</dbReference>
<dbReference type="GO" id="GO:0046870">
    <property type="term" value="F:cadmium ion binding"/>
    <property type="evidence" value="ECO:0007669"/>
    <property type="project" value="TreeGrafter"/>
</dbReference>
<accession>A0A953I2X9</accession>
<evidence type="ECO:0000313" key="2">
    <source>
        <dbReference type="EMBL" id="MBY6276016.1"/>
    </source>
</evidence>
<evidence type="ECO:0000313" key="3">
    <source>
        <dbReference type="Proteomes" id="UP000732377"/>
    </source>
</evidence>
<dbReference type="GO" id="GO:1990169">
    <property type="term" value="P:stress response to copper ion"/>
    <property type="evidence" value="ECO:0007669"/>
    <property type="project" value="TreeGrafter"/>
</dbReference>
<dbReference type="GO" id="GO:0008270">
    <property type="term" value="F:zinc ion binding"/>
    <property type="evidence" value="ECO:0007669"/>
    <property type="project" value="TreeGrafter"/>
</dbReference>
<dbReference type="Proteomes" id="UP000732377">
    <property type="component" value="Unassembled WGS sequence"/>
</dbReference>
<sequence>MRCERCGQREATVHQTVITNGQKQESHLCVECAREVGAIPSFSFPNLSMQQLLSSFLGQTLPGAGPGMPQLKAEPTCRHCGMTYSQFAQSGLLGCPRCYQEMEQQLMPLIKRIQGTATHSGKVPKRTGGLARKRRDLKILRAQLASAVQGERYEEAARIRDQIRALEAEIAAGGDNGGLE</sequence>
<dbReference type="PROSITE" id="PS50151">
    <property type="entry name" value="UVR"/>
    <property type="match status" value="1"/>
</dbReference>
<proteinExistence type="predicted"/>
<dbReference type="AlphaFoldDB" id="A0A953I2X9"/>
<dbReference type="Pfam" id="PF02151">
    <property type="entry name" value="UVR"/>
    <property type="match status" value="1"/>
</dbReference>
<protein>
    <recommendedName>
        <fullName evidence="1">UVR domain-containing protein</fullName>
    </recommendedName>
</protein>
<reference evidence="2" key="1">
    <citation type="submission" date="2017-11" db="EMBL/GenBank/DDBJ databases">
        <title>Three new genomes from thermophilic consortium.</title>
        <authorList>
            <person name="Quaggio R."/>
            <person name="Amgarten D."/>
            <person name="Setubal J.C."/>
        </authorList>
    </citation>
    <scope>NUCLEOTIDE SEQUENCE</scope>
    <source>
        <strain evidence="2">ZCTH01-B2</strain>
    </source>
</reference>
<feature type="domain" description="UVR" evidence="1">
    <location>
        <begin position="134"/>
        <end position="169"/>
    </location>
</feature>
<dbReference type="RefSeq" id="WP_273378942.1">
    <property type="nucleotide sequence ID" value="NZ_PIUK01000052.1"/>
</dbReference>
<dbReference type="EMBL" id="PIUK01000052">
    <property type="protein sequence ID" value="MBY6276016.1"/>
    <property type="molecule type" value="Genomic_DNA"/>
</dbReference>
<evidence type="ECO:0000259" key="1">
    <source>
        <dbReference type="PROSITE" id="PS50151"/>
    </source>
</evidence>
<gene>
    <name evidence="2" type="ORF">CWE10_07285</name>
</gene>
<comment type="caution">
    <text evidence="2">The sequence shown here is derived from an EMBL/GenBank/DDBJ whole genome shotgun (WGS) entry which is preliminary data.</text>
</comment>
<dbReference type="PANTHER" id="PTHR38430">
    <property type="entry name" value="PROTEIN-ARGININE KINASE ACTIVATOR PROTEIN"/>
    <property type="match status" value="1"/>
</dbReference>
<dbReference type="GO" id="GO:1990170">
    <property type="term" value="P:stress response to cadmium ion"/>
    <property type="evidence" value="ECO:0007669"/>
    <property type="project" value="TreeGrafter"/>
</dbReference>
<name>A0A953I2X9_SYMTR</name>
<dbReference type="PIRSF" id="PIRSF015034">
    <property type="entry name" value="YacH"/>
    <property type="match status" value="1"/>
</dbReference>